<dbReference type="SUPFAM" id="SSF52540">
    <property type="entry name" value="P-loop containing nucleoside triphosphate hydrolases"/>
    <property type="match status" value="1"/>
</dbReference>
<name>F6DQ47_DESRL</name>
<dbReference type="AlphaFoldDB" id="F6DQ47"/>
<reference evidence="3" key="1">
    <citation type="submission" date="2011-05" db="EMBL/GenBank/DDBJ databases">
        <title>Complete sequence of Desulfotomaculum ruminis DSM 2154.</title>
        <authorList>
            <person name="Lucas S."/>
            <person name="Copeland A."/>
            <person name="Lapidus A."/>
            <person name="Cheng J.-F."/>
            <person name="Goodwin L."/>
            <person name="Pitluck S."/>
            <person name="Lu M."/>
            <person name="Detter J.C."/>
            <person name="Han C."/>
            <person name="Tapia R."/>
            <person name="Land M."/>
            <person name="Hauser L."/>
            <person name="Kyrpides N."/>
            <person name="Ivanova N."/>
            <person name="Mikhailova N."/>
            <person name="Pagani I."/>
            <person name="Stams A.J.M."/>
            <person name="Plugge C.M."/>
            <person name="Muyzer G."/>
            <person name="Kuever J."/>
            <person name="Parshina S.N."/>
            <person name="Ivanova A.E."/>
            <person name="Nazina T.N."/>
            <person name="Brambilla E."/>
            <person name="Spring S."/>
            <person name="Klenk H.-P."/>
            <person name="Woyke T."/>
        </authorList>
    </citation>
    <scope>NUCLEOTIDE SEQUENCE [LARGE SCALE GENOMIC DNA]</scope>
    <source>
        <strain evidence="3">ATCC 23193 / DSM 2154 / NCIB 8452 / DL</strain>
    </source>
</reference>
<dbReference type="Proteomes" id="UP000009234">
    <property type="component" value="Chromosome"/>
</dbReference>
<dbReference type="Pfam" id="PF19044">
    <property type="entry name" value="P-loop_TraG"/>
    <property type="match status" value="1"/>
</dbReference>
<dbReference type="Gene3D" id="3.40.50.300">
    <property type="entry name" value="P-loop containing nucleotide triphosphate hydrolases"/>
    <property type="match status" value="2"/>
</dbReference>
<sequence>MFGWKRKKRNLGKTKSIEIAAPSLHDLSLPDRIQFYDDHYRIDHLYCCTLVVDAIPEIINMGWFNNITNLGGVTVSVSNIPNKRREANEKVNGWRSIVGSELILAKKAGNTSAVDTLEVKYNYYRQLLRDISLKRNNIVTVTVTVMITAKSYEEMDKKKSRVKDLLANTNSRTLYKRQHQGLKSILPFIDTNVPEYHDVTVANAACLAPLISTDFSHPATGNAIYFGENATGSPAFLDLFIGPPRLFGPHMFLTGMTRVGKSYTVKGMTARSRALGIKSVIIDPEGEYGNLCKSLGGVLIRFNPGMECMFNPFDVEPDYDEETGTYYIDLLSKAGEIISLFSGLIEIMGERMTAEERALASEAIRQEYQSCDITSDPQSLFKEGTGKKEGEKYSAGLEYKSLPTISSFIERLKKLGAHRLATILIPFTKGHEYGFFDGQGIGSLFDAPIIVFDLKGLNNKFAVTYANLVMLSWTLEKFIKKHREVKKRVVCDECWMFLLHPDTAEFLSTVSRRGAKYNTSLLLATQSFREFMTKEGETIINMCDTRFYLKMQSTDAKGLGQMFDIPPDVIEQIKSFEPGQGLLKVGNEMAVINFRGLPFEESFIRSDPEAIIRR</sequence>
<dbReference type="InterPro" id="IPR051162">
    <property type="entry name" value="T4SS_component"/>
</dbReference>
<keyword evidence="3" id="KW-1185">Reference proteome</keyword>
<dbReference type="HOGENOM" id="CLU_009097_4_1_9"/>
<evidence type="ECO:0000313" key="3">
    <source>
        <dbReference type="Proteomes" id="UP000009234"/>
    </source>
</evidence>
<dbReference type="KEGG" id="dru:Desru_3791"/>
<reference evidence="2 3" key="2">
    <citation type="journal article" date="2012" name="Stand. Genomic Sci.">
        <title>Complete genome sequence of the sulfate-reducing firmicute Desulfotomaculum ruminis type strain (DL(T)).</title>
        <authorList>
            <person name="Spring S."/>
            <person name="Visser M."/>
            <person name="Lu M."/>
            <person name="Copeland A."/>
            <person name="Lapidus A."/>
            <person name="Lucas S."/>
            <person name="Cheng J.F."/>
            <person name="Han C."/>
            <person name="Tapia R."/>
            <person name="Goodwin L.A."/>
            <person name="Pitluck S."/>
            <person name="Ivanova N."/>
            <person name="Land M."/>
            <person name="Hauser L."/>
            <person name="Larimer F."/>
            <person name="Rohde M."/>
            <person name="Goker M."/>
            <person name="Detter J.C."/>
            <person name="Kyrpides N.C."/>
            <person name="Woyke T."/>
            <person name="Schaap P.J."/>
            <person name="Plugge C.M."/>
            <person name="Muyzer G."/>
            <person name="Kuever J."/>
            <person name="Pereira I.A."/>
            <person name="Parshina S.N."/>
            <person name="Bernier-Latmani R."/>
            <person name="Stams A.J."/>
            <person name="Klenk H.P."/>
        </authorList>
    </citation>
    <scope>NUCLEOTIDE SEQUENCE [LARGE SCALE GENOMIC DNA]</scope>
    <source>
        <strain evidence="3">ATCC 23193 / DSM 2154 / NCIB 8452 / DL</strain>
    </source>
</reference>
<dbReference type="PANTHER" id="PTHR30121:SF11">
    <property type="entry name" value="AAA+ ATPASE DOMAIN-CONTAINING PROTEIN"/>
    <property type="match status" value="1"/>
</dbReference>
<accession>F6DQ47</accession>
<dbReference type="STRING" id="696281.Desru_3791"/>
<proteinExistence type="predicted"/>
<dbReference type="CDD" id="cd01127">
    <property type="entry name" value="TrwB_TraG_TraD_VirD4"/>
    <property type="match status" value="1"/>
</dbReference>
<evidence type="ECO:0000259" key="1">
    <source>
        <dbReference type="Pfam" id="PF19044"/>
    </source>
</evidence>
<dbReference type="EMBL" id="CP002780">
    <property type="protein sequence ID" value="AEG61991.1"/>
    <property type="molecule type" value="Genomic_DNA"/>
</dbReference>
<dbReference type="eggNOG" id="COG3451">
    <property type="taxonomic scope" value="Bacteria"/>
</dbReference>
<gene>
    <name evidence="2" type="ordered locus">Desru_3791</name>
</gene>
<evidence type="ECO:0000313" key="2">
    <source>
        <dbReference type="EMBL" id="AEG61991.1"/>
    </source>
</evidence>
<dbReference type="InterPro" id="IPR027417">
    <property type="entry name" value="P-loop_NTPase"/>
</dbReference>
<dbReference type="RefSeq" id="WP_013843736.1">
    <property type="nucleotide sequence ID" value="NC_015589.1"/>
</dbReference>
<dbReference type="InterPro" id="IPR043964">
    <property type="entry name" value="P-loop_TraG"/>
</dbReference>
<dbReference type="PANTHER" id="PTHR30121">
    <property type="entry name" value="UNCHARACTERIZED PROTEIN YJGR-RELATED"/>
    <property type="match status" value="1"/>
</dbReference>
<protein>
    <recommendedName>
        <fullName evidence="1">TraG P-loop domain-containing protein</fullName>
    </recommendedName>
</protein>
<feature type="domain" description="TraG P-loop" evidence="1">
    <location>
        <begin position="224"/>
        <end position="553"/>
    </location>
</feature>
<organism evidence="2 3">
    <name type="scientific">Desulforamulus ruminis (strain ATCC 23193 / DSM 2154 / NCIMB 8452 / DL)</name>
    <name type="common">Desulfotomaculum ruminis</name>
    <dbReference type="NCBI Taxonomy" id="696281"/>
    <lineage>
        <taxon>Bacteria</taxon>
        <taxon>Bacillati</taxon>
        <taxon>Bacillota</taxon>
        <taxon>Clostridia</taxon>
        <taxon>Eubacteriales</taxon>
        <taxon>Peptococcaceae</taxon>
        <taxon>Desulforamulus</taxon>
    </lineage>
</organism>